<dbReference type="PROSITE" id="PS00953">
    <property type="entry name" value="GLYCOSYL_HYDROL_F25_1"/>
    <property type="match status" value="1"/>
</dbReference>
<organism evidence="13 14">
    <name type="scientific">Conidiobolus coronatus (strain ATCC 28846 / CBS 209.66 / NRRL 28638)</name>
    <name type="common">Delacroixia coronata</name>
    <dbReference type="NCBI Taxonomy" id="796925"/>
    <lineage>
        <taxon>Eukaryota</taxon>
        <taxon>Fungi</taxon>
        <taxon>Fungi incertae sedis</taxon>
        <taxon>Zoopagomycota</taxon>
        <taxon>Entomophthoromycotina</taxon>
        <taxon>Entomophthoromycetes</taxon>
        <taxon>Entomophthorales</taxon>
        <taxon>Ancylistaceae</taxon>
        <taxon>Conidiobolus</taxon>
    </lineage>
</organism>
<evidence type="ECO:0000256" key="5">
    <source>
        <dbReference type="ARBA" id="ARBA00022529"/>
    </source>
</evidence>
<dbReference type="PANTHER" id="PTHR34135">
    <property type="entry name" value="LYSOZYME"/>
    <property type="match status" value="1"/>
</dbReference>
<keyword evidence="7 11" id="KW-0378">Hydrolase</keyword>
<dbReference type="PANTHER" id="PTHR34135:SF2">
    <property type="entry name" value="LYSOZYME"/>
    <property type="match status" value="1"/>
</dbReference>
<dbReference type="OrthoDB" id="6590422at2759"/>
<sequence>GIDVSNYQPNVNWSAVKANGIEFAYIKATESTNYKNPEFSNQYAGATNAGIIRGAYHFAQPSDSSGAAQANYFASNGGGWSADGITLPGALDLEAGCHGLSQAAMVNWIRDFSNTYHARTGRYPVIYTTTSWWQQCTGNNGSFGNNNPLWIASWSSSPGRLPAGWSFHTFWQYADKGPNPGDQDVFNGDKSGLQRLARG</sequence>
<evidence type="ECO:0000256" key="2">
    <source>
        <dbReference type="ARBA" id="ARBA00004613"/>
    </source>
</evidence>
<comment type="similarity">
    <text evidence="3 11">Belongs to the glycosyl hydrolase 25 family.</text>
</comment>
<dbReference type="EMBL" id="KQ964524">
    <property type="protein sequence ID" value="KXN69771.1"/>
    <property type="molecule type" value="Genomic_DNA"/>
</dbReference>
<evidence type="ECO:0000256" key="12">
    <source>
        <dbReference type="SAM" id="MobiDB-lite"/>
    </source>
</evidence>
<dbReference type="OMA" id="SAMTAWI"/>
<evidence type="ECO:0000256" key="8">
    <source>
        <dbReference type="ARBA" id="ARBA00023157"/>
    </source>
</evidence>
<evidence type="ECO:0000313" key="13">
    <source>
        <dbReference type="EMBL" id="KXN69771.1"/>
    </source>
</evidence>
<dbReference type="SUPFAM" id="SSF51445">
    <property type="entry name" value="(Trans)glycosidases"/>
    <property type="match status" value="1"/>
</dbReference>
<dbReference type="GO" id="GO:0003796">
    <property type="term" value="F:lysozyme activity"/>
    <property type="evidence" value="ECO:0007669"/>
    <property type="project" value="UniProtKB-EC"/>
</dbReference>
<keyword evidence="6" id="KW-0081">Bacteriolytic enzyme</keyword>
<keyword evidence="5" id="KW-0929">Antimicrobial</keyword>
<dbReference type="GO" id="GO:0016998">
    <property type="term" value="P:cell wall macromolecule catabolic process"/>
    <property type="evidence" value="ECO:0007669"/>
    <property type="project" value="InterPro"/>
</dbReference>
<dbReference type="GO" id="GO:0009253">
    <property type="term" value="P:peptidoglycan catabolic process"/>
    <property type="evidence" value="ECO:0007669"/>
    <property type="project" value="InterPro"/>
</dbReference>
<evidence type="ECO:0000256" key="10">
    <source>
        <dbReference type="ARBA" id="ARBA00055588"/>
    </source>
</evidence>
<dbReference type="Proteomes" id="UP000070444">
    <property type="component" value="Unassembled WGS sequence"/>
</dbReference>
<evidence type="ECO:0000256" key="4">
    <source>
        <dbReference type="ARBA" id="ARBA00022525"/>
    </source>
</evidence>
<dbReference type="GO" id="GO:0016052">
    <property type="term" value="P:carbohydrate catabolic process"/>
    <property type="evidence" value="ECO:0007669"/>
    <property type="project" value="TreeGrafter"/>
</dbReference>
<dbReference type="EC" id="3.2.1.17" evidence="11"/>
<keyword evidence="8" id="KW-1015">Disulfide bond</keyword>
<keyword evidence="14" id="KW-1185">Reference proteome</keyword>
<dbReference type="FunFam" id="3.20.20.80:FF:000060">
    <property type="entry name" value="Lysozyme M1"/>
    <property type="match status" value="1"/>
</dbReference>
<keyword evidence="4" id="KW-0964">Secreted</keyword>
<dbReference type="InterPro" id="IPR017853">
    <property type="entry name" value="GH"/>
</dbReference>
<dbReference type="CDD" id="cd06412">
    <property type="entry name" value="GH25_CH-type"/>
    <property type="match status" value="1"/>
</dbReference>
<evidence type="ECO:0000256" key="6">
    <source>
        <dbReference type="ARBA" id="ARBA00022638"/>
    </source>
</evidence>
<dbReference type="InterPro" id="IPR002053">
    <property type="entry name" value="Glyco_hydro_25"/>
</dbReference>
<feature type="non-terminal residue" evidence="13">
    <location>
        <position position="1"/>
    </location>
</feature>
<protein>
    <recommendedName>
        <fullName evidence="11">Lysozyme</fullName>
        <ecNumber evidence="11">3.2.1.17</ecNumber>
    </recommendedName>
</protein>
<dbReference type="GO" id="GO:0031640">
    <property type="term" value="P:killing of cells of another organism"/>
    <property type="evidence" value="ECO:0007669"/>
    <property type="project" value="UniProtKB-KW"/>
</dbReference>
<dbReference type="AlphaFoldDB" id="A0A137P4B8"/>
<evidence type="ECO:0000256" key="11">
    <source>
        <dbReference type="RuleBase" id="RU361176"/>
    </source>
</evidence>
<comment type="catalytic activity">
    <reaction evidence="1 11">
        <text>Hydrolysis of (1-&gt;4)-beta-linkages between N-acetylmuramic acid and N-acetyl-D-glucosamine residues in a peptidoglycan and between N-acetyl-D-glucosamine residues in chitodextrins.</text>
        <dbReference type="EC" id="3.2.1.17"/>
    </reaction>
</comment>
<gene>
    <name evidence="13" type="ORF">CONCODRAFT_24887</name>
</gene>
<comment type="function">
    <text evidence="10">This enzyme has both lysozyme (acetylmuramidase) and diacetylmuramidase activities.</text>
</comment>
<comment type="subcellular location">
    <subcellularLocation>
        <location evidence="2">Secreted</location>
    </subcellularLocation>
</comment>
<dbReference type="Pfam" id="PF01183">
    <property type="entry name" value="Glyco_hydro_25"/>
    <property type="match status" value="1"/>
</dbReference>
<dbReference type="GO" id="GO:0005576">
    <property type="term" value="C:extracellular region"/>
    <property type="evidence" value="ECO:0007669"/>
    <property type="project" value="UniProtKB-SubCell"/>
</dbReference>
<name>A0A137P4B8_CONC2</name>
<dbReference type="Gene3D" id="3.20.20.80">
    <property type="entry name" value="Glycosidases"/>
    <property type="match status" value="1"/>
</dbReference>
<evidence type="ECO:0000256" key="9">
    <source>
        <dbReference type="ARBA" id="ARBA00023295"/>
    </source>
</evidence>
<dbReference type="GO" id="GO:0042742">
    <property type="term" value="P:defense response to bacterium"/>
    <property type="evidence" value="ECO:0007669"/>
    <property type="project" value="UniProtKB-KW"/>
</dbReference>
<dbReference type="SMART" id="SM00641">
    <property type="entry name" value="Glyco_25"/>
    <property type="match status" value="1"/>
</dbReference>
<dbReference type="InterPro" id="IPR008270">
    <property type="entry name" value="Glyco_hydro_25_AS"/>
</dbReference>
<reference evidence="13 14" key="1">
    <citation type="journal article" date="2015" name="Genome Biol. Evol.">
        <title>Phylogenomic analyses indicate that early fungi evolved digesting cell walls of algal ancestors of land plants.</title>
        <authorList>
            <person name="Chang Y."/>
            <person name="Wang S."/>
            <person name="Sekimoto S."/>
            <person name="Aerts A.L."/>
            <person name="Choi C."/>
            <person name="Clum A."/>
            <person name="LaButti K.M."/>
            <person name="Lindquist E.A."/>
            <person name="Yee Ngan C."/>
            <person name="Ohm R.A."/>
            <person name="Salamov A.A."/>
            <person name="Grigoriev I.V."/>
            <person name="Spatafora J.W."/>
            <person name="Berbee M.L."/>
        </authorList>
    </citation>
    <scope>NUCLEOTIDE SEQUENCE [LARGE SCALE GENOMIC DNA]</scope>
    <source>
        <strain evidence="13 14">NRRL 28638</strain>
    </source>
</reference>
<feature type="non-terminal residue" evidence="13">
    <location>
        <position position="199"/>
    </location>
</feature>
<feature type="region of interest" description="Disordered" evidence="12">
    <location>
        <begin position="179"/>
        <end position="199"/>
    </location>
</feature>
<proteinExistence type="inferred from homology"/>
<dbReference type="InterPro" id="IPR018077">
    <property type="entry name" value="Glyco_hydro_fam25_subgr"/>
</dbReference>
<evidence type="ECO:0000256" key="3">
    <source>
        <dbReference type="ARBA" id="ARBA00010646"/>
    </source>
</evidence>
<evidence type="ECO:0000256" key="7">
    <source>
        <dbReference type="ARBA" id="ARBA00022801"/>
    </source>
</evidence>
<accession>A0A137P4B8</accession>
<evidence type="ECO:0000256" key="1">
    <source>
        <dbReference type="ARBA" id="ARBA00000632"/>
    </source>
</evidence>
<dbReference type="PROSITE" id="PS51904">
    <property type="entry name" value="GLYCOSYL_HYDROL_F25_2"/>
    <property type="match status" value="1"/>
</dbReference>
<keyword evidence="9 11" id="KW-0326">Glycosidase</keyword>
<evidence type="ECO:0000313" key="14">
    <source>
        <dbReference type="Proteomes" id="UP000070444"/>
    </source>
</evidence>